<dbReference type="RefSeq" id="WP_041086999.1">
    <property type="nucleotide sequence ID" value="NZ_JXRP01000009.1"/>
</dbReference>
<reference evidence="9 10" key="1">
    <citation type="submission" date="2015-01" db="EMBL/GenBank/DDBJ databases">
        <title>Genome sequencing of Jeotgalibacillus soli.</title>
        <authorList>
            <person name="Goh K.M."/>
            <person name="Chan K.-G."/>
            <person name="Yaakop A.S."/>
            <person name="Ee R."/>
            <person name="Gan H.M."/>
            <person name="Chan C.S."/>
        </authorList>
    </citation>
    <scope>NUCLEOTIDE SEQUENCE [LARGE SCALE GENOMIC DNA]</scope>
    <source>
        <strain evidence="9 10">P9</strain>
    </source>
</reference>
<evidence type="ECO:0000256" key="7">
    <source>
        <dbReference type="ARBA" id="ARBA00023310"/>
    </source>
</evidence>
<name>A0A0C2VLH7_9BACL</name>
<keyword evidence="4 8" id="KW-0406">Ion transport</keyword>
<comment type="subcellular location">
    <subcellularLocation>
        <location evidence="8">Cell membrane</location>
        <topology evidence="8">Peripheral membrane protein</topology>
    </subcellularLocation>
    <subcellularLocation>
        <location evidence="1">Membrane</location>
    </subcellularLocation>
</comment>
<sequence>MRQSTVANRYAQALFELAQQHQQVETVEQDLRVVRDVFNQNPDFSLLLQSPKLTKEQKKQLIQQTFSGASTYVINVLCILIDRRRDEEVVAIADAFIELALAARGTAVAHVYSATKLSEADQAALSSAFAARVGKQSLQINNIVDSTLIGGLKLRIGNRIFDGSLRGKLNRLERELLR</sequence>
<evidence type="ECO:0000313" key="10">
    <source>
        <dbReference type="Proteomes" id="UP000031938"/>
    </source>
</evidence>
<organism evidence="9 10">
    <name type="scientific">Jeotgalibacillus soli</name>
    <dbReference type="NCBI Taxonomy" id="889306"/>
    <lineage>
        <taxon>Bacteria</taxon>
        <taxon>Bacillati</taxon>
        <taxon>Bacillota</taxon>
        <taxon>Bacilli</taxon>
        <taxon>Bacillales</taxon>
        <taxon>Caryophanaceae</taxon>
        <taxon>Jeotgalibacillus</taxon>
    </lineage>
</organism>
<dbReference type="NCBIfam" id="TIGR01145">
    <property type="entry name" value="ATP_synt_delta"/>
    <property type="match status" value="1"/>
</dbReference>
<comment type="similarity">
    <text evidence="8">Belongs to the ATPase delta chain family.</text>
</comment>
<dbReference type="Gene3D" id="1.10.520.20">
    <property type="entry name" value="N-terminal domain of the delta subunit of the F1F0-ATP synthase"/>
    <property type="match status" value="1"/>
</dbReference>
<keyword evidence="3 8" id="KW-0375">Hydrogen ion transport</keyword>
<dbReference type="PANTHER" id="PTHR11910">
    <property type="entry name" value="ATP SYNTHASE DELTA CHAIN"/>
    <property type="match status" value="1"/>
</dbReference>
<dbReference type="Pfam" id="PF00213">
    <property type="entry name" value="OSCP"/>
    <property type="match status" value="1"/>
</dbReference>
<evidence type="ECO:0000256" key="5">
    <source>
        <dbReference type="ARBA" id="ARBA00023136"/>
    </source>
</evidence>
<gene>
    <name evidence="8" type="primary">atpH</name>
    <name evidence="9" type="ORF">KP78_12400</name>
</gene>
<keyword evidence="10" id="KW-1185">Reference proteome</keyword>
<dbReference type="EMBL" id="JXRP01000009">
    <property type="protein sequence ID" value="KIL49772.1"/>
    <property type="molecule type" value="Genomic_DNA"/>
</dbReference>
<dbReference type="OrthoDB" id="9802471at2"/>
<dbReference type="SUPFAM" id="SSF47928">
    <property type="entry name" value="N-terminal domain of the delta subunit of the F1F0-ATP synthase"/>
    <property type="match status" value="1"/>
</dbReference>
<evidence type="ECO:0000256" key="3">
    <source>
        <dbReference type="ARBA" id="ARBA00022781"/>
    </source>
</evidence>
<evidence type="ECO:0000256" key="2">
    <source>
        <dbReference type="ARBA" id="ARBA00022448"/>
    </source>
</evidence>
<dbReference type="AlphaFoldDB" id="A0A0C2VLH7"/>
<comment type="function">
    <text evidence="8">F(1)F(0) ATP synthase produces ATP from ADP in the presence of a proton or sodium gradient. F-type ATPases consist of two structural domains, F(1) containing the extramembraneous catalytic core and F(0) containing the membrane proton channel, linked together by a central stalk and a peripheral stalk. During catalysis, ATP synthesis in the catalytic domain of F(1) is coupled via a rotary mechanism of the central stalk subunits to proton translocation.</text>
</comment>
<dbReference type="HAMAP" id="MF_01416">
    <property type="entry name" value="ATP_synth_delta_bact"/>
    <property type="match status" value="1"/>
</dbReference>
<proteinExistence type="inferred from homology"/>
<dbReference type="PRINTS" id="PR00125">
    <property type="entry name" value="ATPASEDELTA"/>
</dbReference>
<evidence type="ECO:0000256" key="1">
    <source>
        <dbReference type="ARBA" id="ARBA00004370"/>
    </source>
</evidence>
<evidence type="ECO:0000256" key="6">
    <source>
        <dbReference type="ARBA" id="ARBA00023196"/>
    </source>
</evidence>
<comment type="caution">
    <text evidence="9">The sequence shown here is derived from an EMBL/GenBank/DDBJ whole genome shotgun (WGS) entry which is preliminary data.</text>
</comment>
<dbReference type="GO" id="GO:0046933">
    <property type="term" value="F:proton-transporting ATP synthase activity, rotational mechanism"/>
    <property type="evidence" value="ECO:0007669"/>
    <property type="project" value="UniProtKB-UniRule"/>
</dbReference>
<keyword evidence="7 8" id="KW-0066">ATP synthesis</keyword>
<keyword evidence="5 8" id="KW-0472">Membrane</keyword>
<keyword evidence="8" id="KW-1003">Cell membrane</keyword>
<dbReference type="GO" id="GO:0005886">
    <property type="term" value="C:plasma membrane"/>
    <property type="evidence" value="ECO:0007669"/>
    <property type="project" value="UniProtKB-SubCell"/>
</dbReference>
<dbReference type="InterPro" id="IPR020781">
    <property type="entry name" value="ATPase_OSCP/d_CS"/>
</dbReference>
<dbReference type="InterPro" id="IPR026015">
    <property type="entry name" value="ATP_synth_OSCP/delta_N_sf"/>
</dbReference>
<accession>A0A0C2VLH7</accession>
<evidence type="ECO:0000313" key="9">
    <source>
        <dbReference type="EMBL" id="KIL49772.1"/>
    </source>
</evidence>
<dbReference type="InterPro" id="IPR000711">
    <property type="entry name" value="ATPase_OSCP/dsu"/>
</dbReference>
<evidence type="ECO:0000256" key="8">
    <source>
        <dbReference type="HAMAP-Rule" id="MF_01416"/>
    </source>
</evidence>
<dbReference type="Proteomes" id="UP000031938">
    <property type="component" value="Unassembled WGS sequence"/>
</dbReference>
<protein>
    <recommendedName>
        <fullName evidence="8">ATP synthase subunit delta</fullName>
    </recommendedName>
    <alternativeName>
        <fullName evidence="8">ATP synthase F(1) sector subunit delta</fullName>
    </alternativeName>
    <alternativeName>
        <fullName evidence="8">F-type ATPase subunit delta</fullName>
        <shortName evidence="8">F-ATPase subunit delta</shortName>
    </alternativeName>
</protein>
<keyword evidence="2 8" id="KW-0813">Transport</keyword>
<dbReference type="GO" id="GO:0045259">
    <property type="term" value="C:proton-transporting ATP synthase complex"/>
    <property type="evidence" value="ECO:0007669"/>
    <property type="project" value="UniProtKB-KW"/>
</dbReference>
<dbReference type="PATRIC" id="fig|889306.3.peg.1247"/>
<keyword evidence="6 8" id="KW-0139">CF(1)</keyword>
<dbReference type="NCBIfam" id="NF004403">
    <property type="entry name" value="PRK05758.2-4"/>
    <property type="match status" value="1"/>
</dbReference>
<evidence type="ECO:0000256" key="4">
    <source>
        <dbReference type="ARBA" id="ARBA00023065"/>
    </source>
</evidence>
<dbReference type="PROSITE" id="PS00389">
    <property type="entry name" value="ATPASE_DELTA"/>
    <property type="match status" value="1"/>
</dbReference>
<comment type="function">
    <text evidence="8">This protein is part of the stalk that links CF(0) to CF(1). It either transmits conformational changes from CF(0) to CF(1) or is implicated in proton conduction.</text>
</comment>
<dbReference type="STRING" id="889306.KP78_12400"/>